<dbReference type="InterPro" id="IPR045478">
    <property type="entry name" value="Exportin-5_C"/>
</dbReference>
<proteinExistence type="predicted"/>
<dbReference type="AlphaFoldDB" id="X6N321"/>
<dbReference type="Gene3D" id="1.25.10.10">
    <property type="entry name" value="Leucine-rich Repeat Variant"/>
    <property type="match status" value="1"/>
</dbReference>
<evidence type="ECO:0000313" key="4">
    <source>
        <dbReference type="Proteomes" id="UP000023152"/>
    </source>
</evidence>
<feature type="domain" description="Exportin-5 C-terminal" evidence="2">
    <location>
        <begin position="40"/>
        <end position="455"/>
    </location>
</feature>
<reference evidence="3 4" key="1">
    <citation type="journal article" date="2013" name="Curr. Biol.">
        <title>The Genome of the Foraminiferan Reticulomyxa filosa.</title>
        <authorList>
            <person name="Glockner G."/>
            <person name="Hulsmann N."/>
            <person name="Schleicher M."/>
            <person name="Noegel A.A."/>
            <person name="Eichinger L."/>
            <person name="Gallinger C."/>
            <person name="Pawlowski J."/>
            <person name="Sierra R."/>
            <person name="Euteneuer U."/>
            <person name="Pillet L."/>
            <person name="Moustafa A."/>
            <person name="Platzer M."/>
            <person name="Groth M."/>
            <person name="Szafranski K."/>
            <person name="Schliwa M."/>
        </authorList>
    </citation>
    <scope>NUCLEOTIDE SEQUENCE [LARGE SCALE GENOMIC DNA]</scope>
</reference>
<dbReference type="Proteomes" id="UP000023152">
    <property type="component" value="Unassembled WGS sequence"/>
</dbReference>
<protein>
    <recommendedName>
        <fullName evidence="2">Exportin-5 C-terminal domain-containing protein</fullName>
    </recommendedName>
</protein>
<feature type="region of interest" description="Disordered" evidence="1">
    <location>
        <begin position="292"/>
        <end position="322"/>
    </location>
</feature>
<gene>
    <name evidence="3" type="ORF">RFI_16764</name>
</gene>
<comment type="caution">
    <text evidence="3">The sequence shown here is derived from an EMBL/GenBank/DDBJ whole genome shotgun (WGS) entry which is preliminary data.</text>
</comment>
<organism evidence="3 4">
    <name type="scientific">Reticulomyxa filosa</name>
    <dbReference type="NCBI Taxonomy" id="46433"/>
    <lineage>
        <taxon>Eukaryota</taxon>
        <taxon>Sar</taxon>
        <taxon>Rhizaria</taxon>
        <taxon>Retaria</taxon>
        <taxon>Foraminifera</taxon>
        <taxon>Monothalamids</taxon>
        <taxon>Reticulomyxidae</taxon>
        <taxon>Reticulomyxa</taxon>
    </lineage>
</organism>
<dbReference type="EMBL" id="ASPP01012592">
    <property type="protein sequence ID" value="ETO20451.1"/>
    <property type="molecule type" value="Genomic_DNA"/>
</dbReference>
<name>X6N321_RETFI</name>
<evidence type="ECO:0000256" key="1">
    <source>
        <dbReference type="SAM" id="MobiDB-lite"/>
    </source>
</evidence>
<sequence>MYHLRVLTETLESTLLASLLKENDKKVKDLFVPNVPEMKDSQSTNNENDTSISWPIYQRMFPILLGMMKMLNYVYTKDFNAMLGSEYQPISFAINVESLYNLLNLDFNEYKRVPADKKPTKVMTLEKIVIWLITMRDYICRFIALGTYFGSEFFQFVQKNFNVSSWIKEYIFYQPTSLPLTQYFILLKHCFMPLLHLCEIRYYDEMKDTILLPLFNVYFGMLCAKWKATVSDNADNTDTKKTNHKLKNEIFEDRALREVSIQWMTLLTTMCISPNEKGFMAIQDIKSHSNAIGTKSNKSEAHKKQKPTPEPEEEEIGKSASAKSHVMTRQEQFCKTILLDEKLSTITLDGLRNSLQWSDSSVNIKACLLISKLMKLVGIHKIKPCYRHVVTVLQSLIQAVSKTTDDILFVQFVTLAQTIFECMDKSLSTEIISVFSNIPNVRKEDCNHLYEMLISEPGTHNSAAYKSALRAFLSKFVLGKRVQVSQSFGTVQ</sequence>
<accession>X6N321</accession>
<evidence type="ECO:0000313" key="3">
    <source>
        <dbReference type="EMBL" id="ETO20451.1"/>
    </source>
</evidence>
<keyword evidence="4" id="KW-1185">Reference proteome</keyword>
<evidence type="ECO:0000259" key="2">
    <source>
        <dbReference type="Pfam" id="PF19273"/>
    </source>
</evidence>
<dbReference type="InterPro" id="IPR011989">
    <property type="entry name" value="ARM-like"/>
</dbReference>
<dbReference type="Pfam" id="PF19273">
    <property type="entry name" value="Exportin-5"/>
    <property type="match status" value="1"/>
</dbReference>